<feature type="transmembrane region" description="Helical" evidence="1">
    <location>
        <begin position="95"/>
        <end position="116"/>
    </location>
</feature>
<keyword evidence="1" id="KW-0472">Membrane</keyword>
<keyword evidence="1" id="KW-0812">Transmembrane</keyword>
<evidence type="ECO:0000313" key="2">
    <source>
        <dbReference type="EMBL" id="MEV5505644.1"/>
    </source>
</evidence>
<reference evidence="2 3" key="1">
    <citation type="submission" date="2024-06" db="EMBL/GenBank/DDBJ databases">
        <title>The Natural Products Discovery Center: Release of the First 8490 Sequenced Strains for Exploring Actinobacteria Biosynthetic Diversity.</title>
        <authorList>
            <person name="Kalkreuter E."/>
            <person name="Kautsar S.A."/>
            <person name="Yang D."/>
            <person name="Bader C.D."/>
            <person name="Teijaro C.N."/>
            <person name="Fluegel L."/>
            <person name="Davis C.M."/>
            <person name="Simpson J.R."/>
            <person name="Lauterbach L."/>
            <person name="Steele A.D."/>
            <person name="Gui C."/>
            <person name="Meng S."/>
            <person name="Li G."/>
            <person name="Viehrig K."/>
            <person name="Ye F."/>
            <person name="Su P."/>
            <person name="Kiefer A.F."/>
            <person name="Nichols A."/>
            <person name="Cepeda A.J."/>
            <person name="Yan W."/>
            <person name="Fan B."/>
            <person name="Jiang Y."/>
            <person name="Adhikari A."/>
            <person name="Zheng C.-J."/>
            <person name="Schuster L."/>
            <person name="Cowan T.M."/>
            <person name="Smanski M.J."/>
            <person name="Chevrette M.G."/>
            <person name="De Carvalho L.P.S."/>
            <person name="Shen B."/>
        </authorList>
    </citation>
    <scope>NUCLEOTIDE SEQUENCE [LARGE SCALE GENOMIC DNA]</scope>
    <source>
        <strain evidence="2 3">NPDC052347</strain>
    </source>
</reference>
<feature type="transmembrane region" description="Helical" evidence="1">
    <location>
        <begin position="13"/>
        <end position="30"/>
    </location>
</feature>
<feature type="transmembrane region" description="Helical" evidence="1">
    <location>
        <begin position="202"/>
        <end position="222"/>
    </location>
</feature>
<organism evidence="2 3">
    <name type="scientific">Streptomyces orinoci</name>
    <name type="common">Streptoverticillium orinoci</name>
    <dbReference type="NCBI Taxonomy" id="67339"/>
    <lineage>
        <taxon>Bacteria</taxon>
        <taxon>Bacillati</taxon>
        <taxon>Actinomycetota</taxon>
        <taxon>Actinomycetes</taxon>
        <taxon>Kitasatosporales</taxon>
        <taxon>Streptomycetaceae</taxon>
        <taxon>Streptomyces</taxon>
    </lineage>
</organism>
<evidence type="ECO:0000313" key="3">
    <source>
        <dbReference type="Proteomes" id="UP001552594"/>
    </source>
</evidence>
<proteinExistence type="predicted"/>
<feature type="transmembrane region" description="Helical" evidence="1">
    <location>
        <begin position="37"/>
        <end position="57"/>
    </location>
</feature>
<dbReference type="RefSeq" id="WP_109279429.1">
    <property type="nucleotide sequence ID" value="NZ_JBFAUK010000002.1"/>
</dbReference>
<dbReference type="PANTHER" id="PTHR37314:SF4">
    <property type="entry name" value="UPF0700 TRANSMEMBRANE PROTEIN YOAK"/>
    <property type="match status" value="1"/>
</dbReference>
<accession>A0ABV3JRX8</accession>
<keyword evidence="1" id="KW-1133">Transmembrane helix</keyword>
<dbReference type="InterPro" id="IPR010699">
    <property type="entry name" value="DUF1275"/>
</dbReference>
<evidence type="ECO:0000256" key="1">
    <source>
        <dbReference type="SAM" id="Phobius"/>
    </source>
</evidence>
<keyword evidence="3" id="KW-1185">Reference proteome</keyword>
<dbReference type="Proteomes" id="UP001552594">
    <property type="component" value="Unassembled WGS sequence"/>
</dbReference>
<feature type="transmembrane region" description="Helical" evidence="1">
    <location>
        <begin position="63"/>
        <end position="83"/>
    </location>
</feature>
<dbReference type="EMBL" id="JBFAUK010000002">
    <property type="protein sequence ID" value="MEV5505644.1"/>
    <property type="molecule type" value="Genomic_DNA"/>
</dbReference>
<name>A0ABV3JRX8_STRON</name>
<protein>
    <submittedName>
        <fullName evidence="2">YoaK family protein</fullName>
    </submittedName>
</protein>
<feature type="transmembrane region" description="Helical" evidence="1">
    <location>
        <begin position="179"/>
        <end position="196"/>
    </location>
</feature>
<gene>
    <name evidence="2" type="ORF">AB0L16_04085</name>
</gene>
<comment type="caution">
    <text evidence="2">The sequence shown here is derived from an EMBL/GenBank/DDBJ whole genome shotgun (WGS) entry which is preliminary data.</text>
</comment>
<dbReference type="PANTHER" id="PTHR37314">
    <property type="entry name" value="SLR0142 PROTEIN"/>
    <property type="match status" value="1"/>
</dbReference>
<dbReference type="Pfam" id="PF06912">
    <property type="entry name" value="DUF1275"/>
    <property type="match status" value="1"/>
</dbReference>
<sequence>MHPATTADQADEAVLLPAVLACLTVVSGFVDAVSYIGLGHVFTANMTGNVVVLGFAAARTPGFSLLASGVSLTGFLVGAVTGGRLAVHLGARRRWVGAALAVETAGTAVATAIAALAPLDQVRYAVIGVLALAMGCRNAMTRRVGLPDLTTTVLTGTLTGLAAESSAAGGANPRFRRRLGSVALMFTGALAGAWLLRLCGLTTCLVADTGAVLAVLLGYLLATHRRAR</sequence>